<evidence type="ECO:0000313" key="3">
    <source>
        <dbReference type="Proteomes" id="UP001465668"/>
    </source>
</evidence>
<protein>
    <submittedName>
        <fullName evidence="2">Uncharacterized protein</fullName>
    </submittedName>
</protein>
<feature type="region of interest" description="Disordered" evidence="1">
    <location>
        <begin position="1"/>
        <end position="76"/>
    </location>
</feature>
<proteinExistence type="predicted"/>
<feature type="region of interest" description="Disordered" evidence="1">
    <location>
        <begin position="355"/>
        <end position="377"/>
    </location>
</feature>
<evidence type="ECO:0000313" key="2">
    <source>
        <dbReference type="EMBL" id="KAK9773482.1"/>
    </source>
</evidence>
<sequence>MLASLHEPRHSQASTRRRTLQDSEEDNTSASRKHHASNKHKQCSSVCLSKDNPPDITSDSRGSSESSIRADSHKQPWLDHVFEDDLSDESFEPPALSHEIAFGADGGHEGHASGYPLSRLHSEGRASCSSLSAVIEEIKNRPERQRVEMRGEMELKREEEERTFRRLPFSLQQHLEYLAAEGPRYTGRARERTLCGKGLSVYPESGKVDWKPIDWDPPPKKVIIHFMQGDLVIEDHTQAKDWHITAPEVDSEPATCSAVDELLTNTRPGIEGGDVMEVLAPVNSRSVPVYLRERAARGRKNRQRSMVGSITRAIRGWIETRKSSDSSDDTKDTKDTKAAWLKEFLGRPWKDRGSHDSGICIDNSDERDFNRDRIGTGDERDFNWDRIGPKDEHLVYSSDIQPLEHYREGHT</sequence>
<feature type="compositionally biased region" description="Basic and acidic residues" evidence="1">
    <location>
        <begin position="364"/>
        <end position="377"/>
    </location>
</feature>
<comment type="caution">
    <text evidence="2">The sequence shown here is derived from an EMBL/GenBank/DDBJ whole genome shotgun (WGS) entry which is preliminary data.</text>
</comment>
<gene>
    <name evidence="2" type="ORF">SCAR479_09814</name>
</gene>
<dbReference type="Proteomes" id="UP001465668">
    <property type="component" value="Unassembled WGS sequence"/>
</dbReference>
<organism evidence="2 3">
    <name type="scientific">Seiridium cardinale</name>
    <dbReference type="NCBI Taxonomy" id="138064"/>
    <lineage>
        <taxon>Eukaryota</taxon>
        <taxon>Fungi</taxon>
        <taxon>Dikarya</taxon>
        <taxon>Ascomycota</taxon>
        <taxon>Pezizomycotina</taxon>
        <taxon>Sordariomycetes</taxon>
        <taxon>Xylariomycetidae</taxon>
        <taxon>Amphisphaeriales</taxon>
        <taxon>Sporocadaceae</taxon>
        <taxon>Seiridium</taxon>
    </lineage>
</organism>
<feature type="compositionally biased region" description="Basic residues" evidence="1">
    <location>
        <begin position="31"/>
        <end position="42"/>
    </location>
</feature>
<feature type="compositionally biased region" description="Basic and acidic residues" evidence="1">
    <location>
        <begin position="1"/>
        <end position="10"/>
    </location>
</feature>
<dbReference type="EMBL" id="JARVKM010000050">
    <property type="protein sequence ID" value="KAK9773482.1"/>
    <property type="molecule type" value="Genomic_DNA"/>
</dbReference>
<name>A0ABR2XIJ8_9PEZI</name>
<reference evidence="2 3" key="1">
    <citation type="submission" date="2024-02" db="EMBL/GenBank/DDBJ databases">
        <title>First draft genome assembly of two strains of Seiridium cardinale.</title>
        <authorList>
            <person name="Emiliani G."/>
            <person name="Scali E."/>
        </authorList>
    </citation>
    <scope>NUCLEOTIDE SEQUENCE [LARGE SCALE GENOMIC DNA]</scope>
    <source>
        <strain evidence="2 3">BM-138-000479</strain>
    </source>
</reference>
<evidence type="ECO:0000256" key="1">
    <source>
        <dbReference type="SAM" id="MobiDB-lite"/>
    </source>
</evidence>
<accession>A0ABR2XIJ8</accession>
<keyword evidence="3" id="KW-1185">Reference proteome</keyword>